<dbReference type="GO" id="GO:0005886">
    <property type="term" value="C:plasma membrane"/>
    <property type="evidence" value="ECO:0007669"/>
    <property type="project" value="UniProtKB-SubCell"/>
</dbReference>
<gene>
    <name evidence="8" type="ORF">DT065_14600</name>
</gene>
<keyword evidence="3" id="KW-1003">Cell membrane</keyword>
<dbReference type="PANTHER" id="PTHR33452">
    <property type="entry name" value="OXIDOREDUCTASE CATD-RELATED"/>
    <property type="match status" value="1"/>
</dbReference>
<evidence type="ECO:0000313" key="9">
    <source>
        <dbReference type="Proteomes" id="UP000252100"/>
    </source>
</evidence>
<sequence length="129" mass="14105">MVIQKIMQNTMEWGLVVLRLLFGIVIVAIGLEKLIDVTGFRETLGITGIPSQLAYLVASFEVLGGLLLIAGFIIRIAALTIAGIKALSFFWAPYMDSVIISGFEILLILLTLAVIIAMNKKHKFSVTLQ</sequence>
<evidence type="ECO:0000256" key="1">
    <source>
        <dbReference type="ARBA" id="ARBA00004651"/>
    </source>
</evidence>
<feature type="transmembrane region" description="Helical" evidence="7">
    <location>
        <begin position="53"/>
        <end position="78"/>
    </location>
</feature>
<dbReference type="EMBL" id="CP031092">
    <property type="protein sequence ID" value="AXF57106.1"/>
    <property type="molecule type" value="Genomic_DNA"/>
</dbReference>
<dbReference type="KEGG" id="rue:DT065_14600"/>
<evidence type="ECO:0000256" key="2">
    <source>
        <dbReference type="ARBA" id="ARBA00006679"/>
    </source>
</evidence>
<dbReference type="Proteomes" id="UP000252100">
    <property type="component" value="Chromosome"/>
</dbReference>
<organism evidence="8 9">
    <name type="scientific">Salicibibacter kimchii</name>
    <dbReference type="NCBI Taxonomy" id="2099786"/>
    <lineage>
        <taxon>Bacteria</taxon>
        <taxon>Bacillati</taxon>
        <taxon>Bacillota</taxon>
        <taxon>Bacilli</taxon>
        <taxon>Bacillales</taxon>
        <taxon>Bacillaceae</taxon>
        <taxon>Salicibibacter</taxon>
    </lineage>
</organism>
<evidence type="ECO:0000313" key="8">
    <source>
        <dbReference type="EMBL" id="AXF57106.1"/>
    </source>
</evidence>
<accession>A0A345C1M5</accession>
<dbReference type="InterPro" id="IPR032808">
    <property type="entry name" value="DoxX"/>
</dbReference>
<dbReference type="RefSeq" id="WP_114374625.1">
    <property type="nucleotide sequence ID" value="NZ_CP031092.1"/>
</dbReference>
<comment type="similarity">
    <text evidence="2">Belongs to the DoxX family.</text>
</comment>
<comment type="subcellular location">
    <subcellularLocation>
        <location evidence="1">Cell membrane</location>
        <topology evidence="1">Multi-pass membrane protein</topology>
    </subcellularLocation>
</comment>
<keyword evidence="4 7" id="KW-0812">Transmembrane</keyword>
<keyword evidence="9" id="KW-1185">Reference proteome</keyword>
<dbReference type="AlphaFoldDB" id="A0A345C1M5"/>
<dbReference type="InterPro" id="IPR051907">
    <property type="entry name" value="DoxX-like_oxidoreductase"/>
</dbReference>
<proteinExistence type="inferred from homology"/>
<dbReference type="PANTHER" id="PTHR33452:SF1">
    <property type="entry name" value="INNER MEMBRANE PROTEIN YPHA-RELATED"/>
    <property type="match status" value="1"/>
</dbReference>
<keyword evidence="5 7" id="KW-1133">Transmembrane helix</keyword>
<dbReference type="Pfam" id="PF07681">
    <property type="entry name" value="DoxX"/>
    <property type="match status" value="1"/>
</dbReference>
<reference evidence="8 9" key="1">
    <citation type="journal article" date="2018" name="J. Microbiol.">
        <title>Salicibibacter kimchii gen. nov., sp. nov., a moderately halophilic and alkalitolerant bacterium in the family Bacillaceae, isolated from kimchi.</title>
        <authorList>
            <person name="Jang J.Y."/>
            <person name="Oh Y.J."/>
            <person name="Lim S.K."/>
            <person name="Park H.K."/>
            <person name="Lee C."/>
            <person name="Kim J.Y."/>
            <person name="Lee M.A."/>
            <person name="Choi H.J."/>
        </authorList>
    </citation>
    <scope>NUCLEOTIDE SEQUENCE [LARGE SCALE GENOMIC DNA]</scope>
    <source>
        <strain evidence="8 9">NKC1-1</strain>
    </source>
</reference>
<evidence type="ECO:0000256" key="3">
    <source>
        <dbReference type="ARBA" id="ARBA00022475"/>
    </source>
</evidence>
<feature type="transmembrane region" description="Helical" evidence="7">
    <location>
        <begin position="13"/>
        <end position="32"/>
    </location>
</feature>
<evidence type="ECO:0000256" key="5">
    <source>
        <dbReference type="ARBA" id="ARBA00022989"/>
    </source>
</evidence>
<keyword evidence="6 7" id="KW-0472">Membrane</keyword>
<evidence type="ECO:0000256" key="6">
    <source>
        <dbReference type="ARBA" id="ARBA00023136"/>
    </source>
</evidence>
<protein>
    <submittedName>
        <fullName evidence="8">DoxX family protein</fullName>
    </submittedName>
</protein>
<feature type="transmembrane region" description="Helical" evidence="7">
    <location>
        <begin position="98"/>
        <end position="118"/>
    </location>
</feature>
<name>A0A345C1M5_9BACI</name>
<evidence type="ECO:0000256" key="4">
    <source>
        <dbReference type="ARBA" id="ARBA00022692"/>
    </source>
</evidence>
<evidence type="ECO:0000256" key="7">
    <source>
        <dbReference type="SAM" id="Phobius"/>
    </source>
</evidence>